<accession>A0A4S2N8C2</accession>
<evidence type="ECO:0000256" key="3">
    <source>
        <dbReference type="SAM" id="MobiDB-lite"/>
    </source>
</evidence>
<keyword evidence="2" id="KW-0862">Zinc</keyword>
<dbReference type="GO" id="GO:0046872">
    <property type="term" value="F:metal ion binding"/>
    <property type="evidence" value="ECO:0007669"/>
    <property type="project" value="UniProtKB-KW"/>
</dbReference>
<evidence type="ECO:0000256" key="1">
    <source>
        <dbReference type="ARBA" id="ARBA00022723"/>
    </source>
</evidence>
<dbReference type="EMBL" id="ML220112">
    <property type="protein sequence ID" value="TGZ85591.1"/>
    <property type="molecule type" value="Genomic_DNA"/>
</dbReference>
<dbReference type="Proteomes" id="UP000298138">
    <property type="component" value="Unassembled WGS sequence"/>
</dbReference>
<dbReference type="InParanoid" id="A0A4S2N8C2"/>
<name>A0A4S2N8C2_9PEZI</name>
<feature type="compositionally biased region" description="Polar residues" evidence="3">
    <location>
        <begin position="274"/>
        <end position="284"/>
    </location>
</feature>
<feature type="domain" description="Mis18" evidence="4">
    <location>
        <begin position="22"/>
        <end position="122"/>
    </location>
</feature>
<dbReference type="InterPro" id="IPR034752">
    <property type="entry name" value="Mis18"/>
</dbReference>
<evidence type="ECO:0000256" key="2">
    <source>
        <dbReference type="ARBA" id="ARBA00022833"/>
    </source>
</evidence>
<gene>
    <name evidence="5" type="ORF">EX30DRAFT_392927</name>
</gene>
<sequence>MDALVSSLSSSDNTTSTSPIPPIVFLCSSCSTPITSSASILSYNPTITSLLFTHALVDHAPEPQNPVLPPASAPDAFCPYLPLHCPRCDATIGRRYVATTPKMNVLLEKYSIAIDKLAIFSLGQEKGGSSVPSGSEGDGTECAAQKGLEAMPVVVDPSLMRYLHPEPEVIPEWIGKVMGVMVVMKEELDMLRAEMEELRGGGDVAAGGKAMDKDWAHTGAGDGDMEMGGMDADAEALGSRGGYQQEQQPFIKLTDTRTNSMDSRRKVIPDSQESDGTTHTSSPQDFWKPRRRGESGTATNPPRTHSSSASRKRHAPPPPPPEPLQPHSTSPSAVPTIDLGGSDIDQPAADTQIPPQPPKRTSGRQPRQSTNFVKDPLPRRLKPRQLNEKHESGLDLNMDNEDHGGDPRDTHDSTNHASGGDNDPIQGQKNQSKSRKQDNSHNSGSTNDTGKANSGETSKKRKAEVVIPLANAAESATVKEKRRISARRSIGGGGR</sequence>
<proteinExistence type="predicted"/>
<dbReference type="AlphaFoldDB" id="A0A4S2N8C2"/>
<organism evidence="5 6">
    <name type="scientific">Ascodesmis nigricans</name>
    <dbReference type="NCBI Taxonomy" id="341454"/>
    <lineage>
        <taxon>Eukaryota</taxon>
        <taxon>Fungi</taxon>
        <taxon>Dikarya</taxon>
        <taxon>Ascomycota</taxon>
        <taxon>Pezizomycotina</taxon>
        <taxon>Pezizomycetes</taxon>
        <taxon>Pezizales</taxon>
        <taxon>Ascodesmidaceae</taxon>
        <taxon>Ascodesmis</taxon>
    </lineage>
</organism>
<reference evidence="5 6" key="1">
    <citation type="submission" date="2019-04" db="EMBL/GenBank/DDBJ databases">
        <title>Comparative genomics and transcriptomics to analyze fruiting body development in filamentous ascomycetes.</title>
        <authorList>
            <consortium name="DOE Joint Genome Institute"/>
            <person name="Lutkenhaus R."/>
            <person name="Traeger S."/>
            <person name="Breuer J."/>
            <person name="Kuo A."/>
            <person name="Lipzen A."/>
            <person name="Pangilinan J."/>
            <person name="Dilworth D."/>
            <person name="Sandor L."/>
            <person name="Poggeler S."/>
            <person name="Barry K."/>
            <person name="Grigoriev I.V."/>
            <person name="Nowrousian M."/>
        </authorList>
    </citation>
    <scope>NUCLEOTIDE SEQUENCE [LARGE SCALE GENOMIC DNA]</scope>
    <source>
        <strain evidence="5 6">CBS 389.68</strain>
    </source>
</reference>
<protein>
    <recommendedName>
        <fullName evidence="4">Mis18 domain-containing protein</fullName>
    </recommendedName>
</protein>
<dbReference type="InterPro" id="IPR004910">
    <property type="entry name" value="Yippee/Mis18/Cereblon"/>
</dbReference>
<feature type="region of interest" description="Disordered" evidence="3">
    <location>
        <begin position="216"/>
        <end position="495"/>
    </location>
</feature>
<feature type="compositionally biased region" description="Polar residues" evidence="3">
    <location>
        <begin position="440"/>
        <end position="456"/>
    </location>
</feature>
<feature type="compositionally biased region" description="Polar residues" evidence="3">
    <location>
        <begin position="296"/>
        <end position="305"/>
    </location>
</feature>
<feature type="compositionally biased region" description="Basic and acidic residues" evidence="3">
    <location>
        <begin position="400"/>
        <end position="414"/>
    </location>
</feature>
<evidence type="ECO:0000259" key="4">
    <source>
        <dbReference type="PROSITE" id="PS51793"/>
    </source>
</evidence>
<evidence type="ECO:0000313" key="5">
    <source>
        <dbReference type="EMBL" id="TGZ85591.1"/>
    </source>
</evidence>
<dbReference type="Pfam" id="PF03226">
    <property type="entry name" value="Yippee-Mis18"/>
    <property type="match status" value="1"/>
</dbReference>
<dbReference type="PROSITE" id="PS51793">
    <property type="entry name" value="MIS18"/>
    <property type="match status" value="1"/>
</dbReference>
<feature type="compositionally biased region" description="Polar residues" evidence="3">
    <location>
        <begin position="363"/>
        <end position="372"/>
    </location>
</feature>
<dbReference type="STRING" id="341454.A0A4S2N8C2"/>
<keyword evidence="6" id="KW-1185">Reference proteome</keyword>
<keyword evidence="1" id="KW-0479">Metal-binding</keyword>
<dbReference type="OrthoDB" id="74210at2759"/>
<evidence type="ECO:0000313" key="6">
    <source>
        <dbReference type="Proteomes" id="UP000298138"/>
    </source>
</evidence>